<proteinExistence type="predicted"/>
<reference evidence="1" key="2">
    <citation type="submission" date="2020-05" db="UniProtKB">
        <authorList>
            <consortium name="EnsemblMetazoa"/>
        </authorList>
    </citation>
    <scope>IDENTIFICATION</scope>
    <source>
        <strain evidence="1">IAEA</strain>
    </source>
</reference>
<reference evidence="2" key="1">
    <citation type="submission" date="2014-03" db="EMBL/GenBank/DDBJ databases">
        <authorList>
            <person name="Aksoy S."/>
            <person name="Warren W."/>
            <person name="Wilson R.K."/>
        </authorList>
    </citation>
    <scope>NUCLEOTIDE SEQUENCE [LARGE SCALE GENOMIC DNA]</scope>
    <source>
        <strain evidence="2">IAEA</strain>
    </source>
</reference>
<name>A0A1A9W7U7_9MUSC</name>
<dbReference type="EnsemblMetazoa" id="GBRI009333-RA">
    <property type="protein sequence ID" value="GBRI009333-PA"/>
    <property type="gene ID" value="GBRI009333"/>
</dbReference>
<organism evidence="1 2">
    <name type="scientific">Glossina brevipalpis</name>
    <dbReference type="NCBI Taxonomy" id="37001"/>
    <lineage>
        <taxon>Eukaryota</taxon>
        <taxon>Metazoa</taxon>
        <taxon>Ecdysozoa</taxon>
        <taxon>Arthropoda</taxon>
        <taxon>Hexapoda</taxon>
        <taxon>Insecta</taxon>
        <taxon>Pterygota</taxon>
        <taxon>Neoptera</taxon>
        <taxon>Endopterygota</taxon>
        <taxon>Diptera</taxon>
        <taxon>Brachycera</taxon>
        <taxon>Muscomorpha</taxon>
        <taxon>Hippoboscoidea</taxon>
        <taxon>Glossinidae</taxon>
        <taxon>Glossina</taxon>
    </lineage>
</organism>
<dbReference type="VEuPathDB" id="VectorBase:GBRI009333"/>
<dbReference type="Proteomes" id="UP000091820">
    <property type="component" value="Unassembled WGS sequence"/>
</dbReference>
<dbReference type="AlphaFoldDB" id="A0A1A9W7U7"/>
<accession>A0A1A9W7U7</accession>
<sequence length="85" mass="9689">MSELSKVPAICPHKRDERRLVLENPSYHKIDRVLHKLVMLLFKMNLNENLNTNKNFSAGHTGPGNSNCRSDGARLGEFCTPIIHY</sequence>
<protein>
    <submittedName>
        <fullName evidence="1">Uncharacterized protein</fullName>
    </submittedName>
</protein>
<keyword evidence="2" id="KW-1185">Reference proteome</keyword>
<evidence type="ECO:0000313" key="1">
    <source>
        <dbReference type="EnsemblMetazoa" id="GBRI009333-PA"/>
    </source>
</evidence>
<evidence type="ECO:0000313" key="2">
    <source>
        <dbReference type="Proteomes" id="UP000091820"/>
    </source>
</evidence>